<keyword evidence="3" id="KW-1185">Reference proteome</keyword>
<dbReference type="Pfam" id="PF08445">
    <property type="entry name" value="FR47"/>
    <property type="match status" value="1"/>
</dbReference>
<evidence type="ECO:0000313" key="2">
    <source>
        <dbReference type="EMBL" id="KPH70537.1"/>
    </source>
</evidence>
<feature type="domain" description="N-acetyltransferase" evidence="1">
    <location>
        <begin position="142"/>
        <end position="280"/>
    </location>
</feature>
<dbReference type="InterPro" id="IPR000182">
    <property type="entry name" value="GNAT_dom"/>
</dbReference>
<evidence type="ECO:0000259" key="1">
    <source>
        <dbReference type="PROSITE" id="PS51186"/>
    </source>
</evidence>
<dbReference type="EMBL" id="LGTK01000101">
    <property type="protein sequence ID" value="KPH70537.1"/>
    <property type="molecule type" value="Genomic_DNA"/>
</dbReference>
<dbReference type="InterPro" id="IPR016181">
    <property type="entry name" value="Acyl_CoA_acyltransferase"/>
</dbReference>
<dbReference type="PROSITE" id="PS51186">
    <property type="entry name" value="GNAT"/>
    <property type="match status" value="1"/>
</dbReference>
<gene>
    <name evidence="2" type="ORF">AFL42_16710</name>
</gene>
<organism evidence="2 3">
    <name type="scientific">Oceanobacillus caeni</name>
    <dbReference type="NCBI Taxonomy" id="405946"/>
    <lineage>
        <taxon>Bacteria</taxon>
        <taxon>Bacillati</taxon>
        <taxon>Bacillota</taxon>
        <taxon>Bacilli</taxon>
        <taxon>Bacillales</taxon>
        <taxon>Bacillaceae</taxon>
        <taxon>Oceanobacillus</taxon>
    </lineage>
</organism>
<reference evidence="2 3" key="1">
    <citation type="submission" date="2015-07" db="EMBL/GenBank/DDBJ databases">
        <title>High-quality draft genome sequence of Oceanobacillus caeni HM6, a bacillus isolated from a human feces.</title>
        <authorList>
            <person name="Kumar J."/>
            <person name="Verma M.K."/>
            <person name="Pandey R."/>
            <person name="Bhambi M."/>
            <person name="Chauhan N."/>
        </authorList>
    </citation>
    <scope>NUCLEOTIDE SEQUENCE [LARGE SCALE GENOMIC DNA]</scope>
    <source>
        <strain evidence="2 3">HM6</strain>
    </source>
</reference>
<sequence>MKIIFSSSIKNYLEKVEPLLLRKESSNNLMLGLLEYFKTTMTKDVYCGYIEDGGEVIYAFMQTVPNNWILADVDHVDDQLFSTLANFFYKKAIKVPGVLGPIHNVECFVREWLKYKKVKASIKMNQVIYQLNEVRITPSPNGELVKATKSEHELIKSWLIQFGKETKEKPITEIKASQMATKYIENESLYLWKVDGMPVSMANQSRRTKNGVSINAVFTPDEFKRNGYATNIVAALSQKLLDSGYQFCSLYTDRENPTSNKIYSNIGYDVVGSSVVYEFK</sequence>
<proteinExistence type="predicted"/>
<dbReference type="Proteomes" id="UP000037854">
    <property type="component" value="Unassembled WGS sequence"/>
</dbReference>
<dbReference type="SUPFAM" id="SSF55729">
    <property type="entry name" value="Acyl-CoA N-acyltransferases (Nat)"/>
    <property type="match status" value="1"/>
</dbReference>
<accession>A0ABR5MFG3</accession>
<dbReference type="Gene3D" id="3.40.630.30">
    <property type="match status" value="1"/>
</dbReference>
<protein>
    <recommendedName>
        <fullName evidence="1">N-acetyltransferase domain-containing protein</fullName>
    </recommendedName>
</protein>
<dbReference type="RefSeq" id="WP_047186636.1">
    <property type="nucleotide sequence ID" value="NZ_JAHHXM010000009.1"/>
</dbReference>
<comment type="caution">
    <text evidence="2">The sequence shown here is derived from an EMBL/GenBank/DDBJ whole genome shotgun (WGS) entry which is preliminary data.</text>
</comment>
<name>A0ABR5MFG3_9BACI</name>
<dbReference type="InterPro" id="IPR013653">
    <property type="entry name" value="GCN5-like_dom"/>
</dbReference>
<evidence type="ECO:0000313" key="3">
    <source>
        <dbReference type="Proteomes" id="UP000037854"/>
    </source>
</evidence>